<proteinExistence type="predicted"/>
<comment type="caution">
    <text evidence="7">The sequence shown here is derived from an EMBL/GenBank/DDBJ whole genome shotgun (WGS) entry which is preliminary data.</text>
</comment>
<reference evidence="7" key="1">
    <citation type="journal article" date="2021" name="Nat. Commun.">
        <title>Genetic determinants of endophytism in the Arabidopsis root mycobiome.</title>
        <authorList>
            <person name="Mesny F."/>
            <person name="Miyauchi S."/>
            <person name="Thiergart T."/>
            <person name="Pickel B."/>
            <person name="Atanasova L."/>
            <person name="Karlsson M."/>
            <person name="Huettel B."/>
            <person name="Barry K.W."/>
            <person name="Haridas S."/>
            <person name="Chen C."/>
            <person name="Bauer D."/>
            <person name="Andreopoulos W."/>
            <person name="Pangilinan J."/>
            <person name="LaButti K."/>
            <person name="Riley R."/>
            <person name="Lipzen A."/>
            <person name="Clum A."/>
            <person name="Drula E."/>
            <person name="Henrissat B."/>
            <person name="Kohler A."/>
            <person name="Grigoriev I.V."/>
            <person name="Martin F.M."/>
            <person name="Hacquard S."/>
        </authorList>
    </citation>
    <scope>NUCLEOTIDE SEQUENCE</scope>
    <source>
        <strain evidence="7">MPI-CAGE-AT-0147</strain>
    </source>
</reference>
<dbReference type="GO" id="GO:0015171">
    <property type="term" value="F:amino acid transmembrane transporter activity"/>
    <property type="evidence" value="ECO:0007669"/>
    <property type="project" value="TreeGrafter"/>
</dbReference>
<evidence type="ECO:0000313" key="8">
    <source>
        <dbReference type="Proteomes" id="UP000738349"/>
    </source>
</evidence>
<dbReference type="OrthoDB" id="3900342at2759"/>
<dbReference type="Gene3D" id="1.20.1740.10">
    <property type="entry name" value="Amino acid/polyamine transporter I"/>
    <property type="match status" value="1"/>
</dbReference>
<accession>A0A9P9E455</accession>
<feature type="domain" description="Amino acid permease/ SLC12A" evidence="6">
    <location>
        <begin position="4"/>
        <end position="228"/>
    </location>
</feature>
<dbReference type="AlphaFoldDB" id="A0A9P9E455"/>
<feature type="transmembrane region" description="Helical" evidence="5">
    <location>
        <begin position="100"/>
        <end position="118"/>
    </location>
</feature>
<keyword evidence="4 5" id="KW-0472">Membrane</keyword>
<feature type="transmembrane region" description="Helical" evidence="5">
    <location>
        <begin position="5"/>
        <end position="22"/>
    </location>
</feature>
<gene>
    <name evidence="7" type="ORF">EDB81DRAFT_888402</name>
</gene>
<dbReference type="GO" id="GO:0016020">
    <property type="term" value="C:membrane"/>
    <property type="evidence" value="ECO:0007669"/>
    <property type="project" value="UniProtKB-SubCell"/>
</dbReference>
<evidence type="ECO:0000256" key="5">
    <source>
        <dbReference type="SAM" id="Phobius"/>
    </source>
</evidence>
<keyword evidence="2 5" id="KW-0812">Transmembrane</keyword>
<sequence>MLDRIIVFYIFSMFIVGFLVPSNDPTLGNSTGTAQKSPFVIAFQKAGIRTLPSIINGVLVSSAFSCGAAVVFLVSRVLYGLAEEGQAPKVFLRTNRLGTPYVAVTTSVVFLPLVYLSLGSNSSVAFGWFVNIATIAALISWFIIEVTYLRFFYAMKVQGVSRERLPYKSPLQPYMAWITMVILAIIVLFKAIASSSLAIGIPIHSSYLIWASQSSFLSLVLWAGAFIFLCNPIIPLNEIDLSEMQIIEREREEEEQEEKLPWYRVLG</sequence>
<dbReference type="InterPro" id="IPR004841">
    <property type="entry name" value="AA-permease/SLC12A_dom"/>
</dbReference>
<dbReference type="PANTHER" id="PTHR43341:SF39">
    <property type="entry name" value="AMINO ACID TRANSPORTER (EUROFUNG)-RELATED"/>
    <property type="match status" value="1"/>
</dbReference>
<protein>
    <submittedName>
        <fullName evidence="7">Amino acid permease/ SLC12A domain-containing protein</fullName>
    </submittedName>
</protein>
<feature type="transmembrane region" description="Helical" evidence="5">
    <location>
        <begin position="174"/>
        <end position="201"/>
    </location>
</feature>
<keyword evidence="3 5" id="KW-1133">Transmembrane helix</keyword>
<evidence type="ECO:0000256" key="4">
    <source>
        <dbReference type="ARBA" id="ARBA00023136"/>
    </source>
</evidence>
<feature type="transmembrane region" description="Helical" evidence="5">
    <location>
        <begin position="207"/>
        <end position="229"/>
    </location>
</feature>
<evidence type="ECO:0000259" key="6">
    <source>
        <dbReference type="Pfam" id="PF00324"/>
    </source>
</evidence>
<dbReference type="EMBL" id="JAGMUV010000017">
    <property type="protein sequence ID" value="KAH7131110.1"/>
    <property type="molecule type" value="Genomic_DNA"/>
</dbReference>
<evidence type="ECO:0000313" key="7">
    <source>
        <dbReference type="EMBL" id="KAH7131110.1"/>
    </source>
</evidence>
<dbReference type="Pfam" id="PF00324">
    <property type="entry name" value="AA_permease"/>
    <property type="match status" value="1"/>
</dbReference>
<evidence type="ECO:0000256" key="1">
    <source>
        <dbReference type="ARBA" id="ARBA00004141"/>
    </source>
</evidence>
<dbReference type="InterPro" id="IPR050524">
    <property type="entry name" value="APC_YAT"/>
</dbReference>
<feature type="transmembrane region" description="Helical" evidence="5">
    <location>
        <begin position="124"/>
        <end position="153"/>
    </location>
</feature>
<dbReference type="Proteomes" id="UP000738349">
    <property type="component" value="Unassembled WGS sequence"/>
</dbReference>
<comment type="subcellular location">
    <subcellularLocation>
        <location evidence="1">Membrane</location>
        <topology evidence="1">Multi-pass membrane protein</topology>
    </subcellularLocation>
</comment>
<name>A0A9P9E455_9HYPO</name>
<feature type="transmembrane region" description="Helical" evidence="5">
    <location>
        <begin position="54"/>
        <end position="79"/>
    </location>
</feature>
<dbReference type="PANTHER" id="PTHR43341">
    <property type="entry name" value="AMINO ACID PERMEASE"/>
    <property type="match status" value="1"/>
</dbReference>
<evidence type="ECO:0000256" key="3">
    <source>
        <dbReference type="ARBA" id="ARBA00022989"/>
    </source>
</evidence>
<evidence type="ECO:0000256" key="2">
    <source>
        <dbReference type="ARBA" id="ARBA00022692"/>
    </source>
</evidence>
<keyword evidence="8" id="KW-1185">Reference proteome</keyword>
<organism evidence="7 8">
    <name type="scientific">Dactylonectria macrodidyma</name>
    <dbReference type="NCBI Taxonomy" id="307937"/>
    <lineage>
        <taxon>Eukaryota</taxon>
        <taxon>Fungi</taxon>
        <taxon>Dikarya</taxon>
        <taxon>Ascomycota</taxon>
        <taxon>Pezizomycotina</taxon>
        <taxon>Sordariomycetes</taxon>
        <taxon>Hypocreomycetidae</taxon>
        <taxon>Hypocreales</taxon>
        <taxon>Nectriaceae</taxon>
        <taxon>Dactylonectria</taxon>
    </lineage>
</organism>